<dbReference type="InterPro" id="IPR040198">
    <property type="entry name" value="Fido_containing"/>
</dbReference>
<evidence type="ECO:0000313" key="5">
    <source>
        <dbReference type="Proteomes" id="UP000274556"/>
    </source>
</evidence>
<dbReference type="OrthoDB" id="9807853at2"/>
<dbReference type="AlphaFoldDB" id="A0A495VD85"/>
<dbReference type="InterPro" id="IPR003812">
    <property type="entry name" value="Fido"/>
</dbReference>
<dbReference type="Gene3D" id="1.10.10.10">
    <property type="entry name" value="Winged helix-like DNA-binding domain superfamily/Winged helix DNA-binding domain"/>
    <property type="match status" value="1"/>
</dbReference>
<sequence>MVWNWQQSDWPDFAYDSERLAALESRLLHESGLLFGAFAHLNDSEQRALTVDLIGDEALMTARIEGEYLDRDSLQSSLLREFGLTQDPRRVAPAEAGMAELMVDLYRHFQAPLTHAILWAWHRMLMAGRQDLRDVGSYRTLEEPMQVVSGAVYAPRIHFEAPPAQRVPEEMDRFVAWLDRSAPTGERPLPTLTRAGIAHLYFVSIHPFEDGNGRIARAIAEQVLAQGLGQPTLIALSHTIERHKKAYYAALERANKVNRIDDWLDYFSHTVLDALDYTRARVIFLIGKAKLYDRLRDQLNARQDKVLARVFRAGPEGFVGGLSAENYIAIARTSRATATRDLQDLVAKGALVRTGQRKHTRYALNLGTAGTSGLLDSTGIAS</sequence>
<proteinExistence type="predicted"/>
<feature type="active site" evidence="1">
    <location>
        <position position="206"/>
    </location>
</feature>
<dbReference type="InterPro" id="IPR036388">
    <property type="entry name" value="WH-like_DNA-bd_sf"/>
</dbReference>
<dbReference type="EMBL" id="RBXL01000001">
    <property type="protein sequence ID" value="RKT46395.1"/>
    <property type="molecule type" value="Genomic_DNA"/>
</dbReference>
<dbReference type="PANTHER" id="PTHR13504:SF33">
    <property type="entry name" value="FIC FAMILY PROTEIN"/>
    <property type="match status" value="1"/>
</dbReference>
<dbReference type="SUPFAM" id="SSF140931">
    <property type="entry name" value="Fic-like"/>
    <property type="match status" value="1"/>
</dbReference>
<evidence type="ECO:0000259" key="3">
    <source>
        <dbReference type="PROSITE" id="PS51459"/>
    </source>
</evidence>
<protein>
    <submittedName>
        <fullName evidence="4">Fic family protein</fullName>
    </submittedName>
</protein>
<organism evidence="4 5">
    <name type="scientific">Thiocapsa rosea</name>
    <dbReference type="NCBI Taxonomy" id="69360"/>
    <lineage>
        <taxon>Bacteria</taxon>
        <taxon>Pseudomonadati</taxon>
        <taxon>Pseudomonadota</taxon>
        <taxon>Gammaproteobacteria</taxon>
        <taxon>Chromatiales</taxon>
        <taxon>Chromatiaceae</taxon>
        <taxon>Thiocapsa</taxon>
    </lineage>
</organism>
<dbReference type="Pfam" id="PF13776">
    <property type="entry name" value="DUF4172"/>
    <property type="match status" value="1"/>
</dbReference>
<dbReference type="PROSITE" id="PS51459">
    <property type="entry name" value="FIDO"/>
    <property type="match status" value="1"/>
</dbReference>
<dbReference type="RefSeq" id="WP_120798518.1">
    <property type="nucleotide sequence ID" value="NZ_RBXL01000001.1"/>
</dbReference>
<feature type="binding site" evidence="2">
    <location>
        <position position="255"/>
    </location>
    <ligand>
        <name>ATP</name>
        <dbReference type="ChEBI" id="CHEBI:30616"/>
    </ligand>
</feature>
<keyword evidence="2" id="KW-0547">Nucleotide-binding</keyword>
<dbReference type="PANTHER" id="PTHR13504">
    <property type="entry name" value="FIDO DOMAIN-CONTAINING PROTEIN DDB_G0283145"/>
    <property type="match status" value="1"/>
</dbReference>
<evidence type="ECO:0000256" key="2">
    <source>
        <dbReference type="PIRSR" id="PIRSR640198-2"/>
    </source>
</evidence>
<keyword evidence="5" id="KW-1185">Reference proteome</keyword>
<name>A0A495VD85_9GAMM</name>
<reference evidence="4 5" key="1">
    <citation type="submission" date="2018-10" db="EMBL/GenBank/DDBJ databases">
        <title>Genomic Encyclopedia of Archaeal and Bacterial Type Strains, Phase II (KMG-II): from individual species to whole genera.</title>
        <authorList>
            <person name="Goeker M."/>
        </authorList>
    </citation>
    <scope>NUCLEOTIDE SEQUENCE [LARGE SCALE GENOMIC DNA]</scope>
    <source>
        <strain evidence="4 5">DSM 235</strain>
    </source>
</reference>
<feature type="binding site" evidence="2">
    <location>
        <begin position="210"/>
        <end position="217"/>
    </location>
    <ligand>
        <name>ATP</name>
        <dbReference type="ChEBI" id="CHEBI:30616"/>
    </ligand>
</feature>
<evidence type="ECO:0000313" key="4">
    <source>
        <dbReference type="EMBL" id="RKT46395.1"/>
    </source>
</evidence>
<comment type="caution">
    <text evidence="4">The sequence shown here is derived from an EMBL/GenBank/DDBJ whole genome shotgun (WGS) entry which is preliminary data.</text>
</comment>
<evidence type="ECO:0000256" key="1">
    <source>
        <dbReference type="PIRSR" id="PIRSR640198-1"/>
    </source>
</evidence>
<dbReference type="Proteomes" id="UP000274556">
    <property type="component" value="Unassembled WGS sequence"/>
</dbReference>
<dbReference type="Gene3D" id="1.10.3290.10">
    <property type="entry name" value="Fido-like domain"/>
    <property type="match status" value="1"/>
</dbReference>
<dbReference type="InterPro" id="IPR025230">
    <property type="entry name" value="DUF4172"/>
</dbReference>
<gene>
    <name evidence="4" type="ORF">BDD21_3908</name>
</gene>
<dbReference type="Pfam" id="PF02661">
    <property type="entry name" value="Fic"/>
    <property type="match status" value="1"/>
</dbReference>
<keyword evidence="2" id="KW-0067">ATP-binding</keyword>
<accession>A0A495VD85</accession>
<dbReference type="GO" id="GO:0005524">
    <property type="term" value="F:ATP binding"/>
    <property type="evidence" value="ECO:0007669"/>
    <property type="project" value="UniProtKB-KW"/>
</dbReference>
<feature type="domain" description="Fido" evidence="3">
    <location>
        <begin position="113"/>
        <end position="269"/>
    </location>
</feature>
<dbReference type="InterPro" id="IPR036597">
    <property type="entry name" value="Fido-like_dom_sf"/>
</dbReference>
<feature type="binding site" evidence="2">
    <location>
        <begin position="247"/>
        <end position="248"/>
    </location>
    <ligand>
        <name>ATP</name>
        <dbReference type="ChEBI" id="CHEBI:30616"/>
    </ligand>
</feature>